<evidence type="ECO:0000256" key="1">
    <source>
        <dbReference type="SAM" id="MobiDB-lite"/>
    </source>
</evidence>
<protein>
    <recommendedName>
        <fullName evidence="6">ZP domain-containing protein</fullName>
    </recommendedName>
</protein>
<keyword evidence="2" id="KW-0472">Membrane</keyword>
<evidence type="ECO:0000313" key="4">
    <source>
        <dbReference type="EMBL" id="CAE7306091.1"/>
    </source>
</evidence>
<keyword evidence="2" id="KW-0812">Transmembrane</keyword>
<keyword evidence="3" id="KW-0732">Signal</keyword>
<gene>
    <name evidence="4" type="ORF">SPIL2461_LOCUS6923</name>
</gene>
<keyword evidence="2" id="KW-1133">Transmembrane helix</keyword>
<organism evidence="4 5">
    <name type="scientific">Symbiodinium pilosum</name>
    <name type="common">Dinoflagellate</name>
    <dbReference type="NCBI Taxonomy" id="2952"/>
    <lineage>
        <taxon>Eukaryota</taxon>
        <taxon>Sar</taxon>
        <taxon>Alveolata</taxon>
        <taxon>Dinophyceae</taxon>
        <taxon>Suessiales</taxon>
        <taxon>Symbiodiniaceae</taxon>
        <taxon>Symbiodinium</taxon>
    </lineage>
</organism>
<feature type="transmembrane region" description="Helical" evidence="2">
    <location>
        <begin position="389"/>
        <end position="415"/>
    </location>
</feature>
<evidence type="ECO:0008006" key="6">
    <source>
        <dbReference type="Google" id="ProtNLM"/>
    </source>
</evidence>
<feature type="non-terminal residue" evidence="4">
    <location>
        <position position="1"/>
    </location>
</feature>
<comment type="caution">
    <text evidence="4">The sequence shown here is derived from an EMBL/GenBank/DDBJ whole genome shotgun (WGS) entry which is preliminary data.</text>
</comment>
<feature type="non-terminal residue" evidence="4">
    <location>
        <position position="584"/>
    </location>
</feature>
<reference evidence="4" key="1">
    <citation type="submission" date="2021-02" db="EMBL/GenBank/DDBJ databases">
        <authorList>
            <person name="Dougan E. K."/>
            <person name="Rhodes N."/>
            <person name="Thang M."/>
            <person name="Chan C."/>
        </authorList>
    </citation>
    <scope>NUCLEOTIDE SEQUENCE</scope>
</reference>
<dbReference type="EMBL" id="CAJNIZ010010779">
    <property type="protein sequence ID" value="CAE7306091.1"/>
    <property type="molecule type" value="Genomic_DNA"/>
</dbReference>
<feature type="chain" id="PRO_5032414552" description="ZP domain-containing protein" evidence="3">
    <location>
        <begin position="20"/>
        <end position="584"/>
    </location>
</feature>
<dbReference type="AlphaFoldDB" id="A0A812NGN7"/>
<dbReference type="OrthoDB" id="439283at2759"/>
<evidence type="ECO:0000313" key="5">
    <source>
        <dbReference type="Proteomes" id="UP000649617"/>
    </source>
</evidence>
<feature type="signal peptide" evidence="3">
    <location>
        <begin position="1"/>
        <end position="19"/>
    </location>
</feature>
<name>A0A812NGN7_SYMPI</name>
<keyword evidence="5" id="KW-1185">Reference proteome</keyword>
<evidence type="ECO:0000256" key="3">
    <source>
        <dbReference type="SAM" id="SignalP"/>
    </source>
</evidence>
<sequence length="584" mass="62065">HLTHATLLLVALCWKTGRRFPYWFSESMQLTESRTAGADIRCRRPDRRNGTSTSSGAGSQATLSMHRALFILSTCIASSMALPSHAQSRGRIHLEVGKVLVPEDKERDGILLSLTSRKLQSFGHKCIDDECGPKASEKAWSQGAGPDKADPAPSFFQVDQAMQGTSAVKGTDEEIAEGAEVQAQHSMPEVSPEDSDAVEEGEALHALPPTGDGIVRNASLLQLNPGRISPASTPAPDDKEVLAAMQEAVATLEAQNRKPSRNDSAVDTVVAALSADDGRPTAETPPVEDPVVKALEDGVGAQDPTFNENRSRSNGQVAPEDPVLAALKDNIGAKDPTLNVSAPAKPALEEQAATPPPADAKRFVEQIPPQVLAAGSHAEHNFWSTRSKALAAAVGFVAATWLAVICLATGFWMAVTTRWRCESKGNVRSAVEALKRCSATDVEKLTPSQGGYDCNFSKPISSKRVVRLEARVEGAEQGEPLTAPLTGHSCVLHSAAVSKQLHDGMPAVPIAFSASSVDFVVSLLDDPSSRIVVRGCDVSLFDTAQGRCEEQTTFGASPDNWQDFVLTHRSAAPQGHEWAASSSL</sequence>
<dbReference type="Proteomes" id="UP000649617">
    <property type="component" value="Unassembled WGS sequence"/>
</dbReference>
<feature type="region of interest" description="Disordered" evidence="1">
    <location>
        <begin position="300"/>
        <end position="319"/>
    </location>
</feature>
<proteinExistence type="predicted"/>
<evidence type="ECO:0000256" key="2">
    <source>
        <dbReference type="SAM" id="Phobius"/>
    </source>
</evidence>
<accession>A0A812NGN7</accession>
<feature type="compositionally biased region" description="Polar residues" evidence="1">
    <location>
        <begin position="304"/>
        <end position="316"/>
    </location>
</feature>